<dbReference type="EMBL" id="UINC01040963">
    <property type="protein sequence ID" value="SVB41571.1"/>
    <property type="molecule type" value="Genomic_DNA"/>
</dbReference>
<dbReference type="PROSITE" id="PS51154">
    <property type="entry name" value="MACRO"/>
    <property type="match status" value="1"/>
</dbReference>
<dbReference type="AlphaFoldDB" id="A0A382DV02"/>
<dbReference type="PANTHER" id="PTHR11106">
    <property type="entry name" value="GANGLIOSIDE INDUCED DIFFERENTIATION ASSOCIATED PROTEIN 2-RELATED"/>
    <property type="match status" value="1"/>
</dbReference>
<feature type="domain" description="Macro" evidence="1">
    <location>
        <begin position="1"/>
        <end position="171"/>
    </location>
</feature>
<evidence type="ECO:0000313" key="2">
    <source>
        <dbReference type="EMBL" id="SVB41571.1"/>
    </source>
</evidence>
<dbReference type="CDD" id="cd02908">
    <property type="entry name" value="Macro_OAADPr_deacetylase"/>
    <property type="match status" value="1"/>
</dbReference>
<reference evidence="2" key="1">
    <citation type="submission" date="2018-05" db="EMBL/GenBank/DDBJ databases">
        <authorList>
            <person name="Lanie J.A."/>
            <person name="Ng W.-L."/>
            <person name="Kazmierczak K.M."/>
            <person name="Andrzejewski T.M."/>
            <person name="Davidsen T.M."/>
            <person name="Wayne K.J."/>
            <person name="Tettelin H."/>
            <person name="Glass J.I."/>
            <person name="Rusch D."/>
            <person name="Podicherti R."/>
            <person name="Tsui H.-C.T."/>
            <person name="Winkler M.E."/>
        </authorList>
    </citation>
    <scope>NUCLEOTIDE SEQUENCE</scope>
</reference>
<sequence length="171" mass="18433">MNVMKGRIQLIQADITTLEVDALVNAANESLLGGGGVDGAIHRAAGPELLEECRTLGGCSTGQAKITNGYNLKAKFVIHTVGPVWRDGTNGEPQLLASCYRSCLQLAVENQIQTIAFPSISTGVYGYPIQQASQIAVREVRDFLVKNSLINQVSIVCFSSDDLYVYQSLLK</sequence>
<protein>
    <recommendedName>
        <fullName evidence="1">Macro domain-containing protein</fullName>
    </recommendedName>
</protein>
<dbReference type="Gene3D" id="3.40.220.10">
    <property type="entry name" value="Leucine Aminopeptidase, subunit E, domain 1"/>
    <property type="match status" value="1"/>
</dbReference>
<organism evidence="2">
    <name type="scientific">marine metagenome</name>
    <dbReference type="NCBI Taxonomy" id="408172"/>
    <lineage>
        <taxon>unclassified sequences</taxon>
        <taxon>metagenomes</taxon>
        <taxon>ecological metagenomes</taxon>
    </lineage>
</organism>
<dbReference type="NCBIfam" id="NF001664">
    <property type="entry name" value="PRK00431.1-6"/>
    <property type="match status" value="1"/>
</dbReference>
<dbReference type="SUPFAM" id="SSF52949">
    <property type="entry name" value="Macro domain-like"/>
    <property type="match status" value="1"/>
</dbReference>
<name>A0A382DV02_9ZZZZ</name>
<gene>
    <name evidence="2" type="ORF">METZ01_LOCUS194425</name>
</gene>
<dbReference type="InterPro" id="IPR002589">
    <property type="entry name" value="Macro_dom"/>
</dbReference>
<dbReference type="PANTHER" id="PTHR11106:SF27">
    <property type="entry name" value="MACRO DOMAIN-CONTAINING PROTEIN"/>
    <property type="match status" value="1"/>
</dbReference>
<dbReference type="Pfam" id="PF01661">
    <property type="entry name" value="Macro"/>
    <property type="match status" value="1"/>
</dbReference>
<dbReference type="InterPro" id="IPR043472">
    <property type="entry name" value="Macro_dom-like"/>
</dbReference>
<evidence type="ECO:0000259" key="1">
    <source>
        <dbReference type="PROSITE" id="PS51154"/>
    </source>
</evidence>
<proteinExistence type="predicted"/>
<dbReference type="SMART" id="SM00506">
    <property type="entry name" value="A1pp"/>
    <property type="match status" value="1"/>
</dbReference>
<accession>A0A382DV02</accession>